<dbReference type="EMBL" id="JACHHK010000002">
    <property type="protein sequence ID" value="MBB5182763.1"/>
    <property type="molecule type" value="Genomic_DNA"/>
</dbReference>
<dbReference type="SUPFAM" id="SSF52540">
    <property type="entry name" value="P-loop containing nucleoside triphosphate hydrolases"/>
    <property type="match status" value="1"/>
</dbReference>
<keyword evidence="2" id="KW-1185">Reference proteome</keyword>
<sequence length="184" mass="21122">MTRTDADAAFWDHTGTLALDGRCGSGKTTWAKHLAGQGTIVVVSMDDFYLPADQRRSGPAGHMDIARIRAVLQTLSNEKDAAYAPFDCRNQTYKPSVRIPWGKRILVEGSYAMHPDLQVFYDFMFFMTCGKDVQKQRLLRRDPERFPDFEQRWIPREEAYFQAYATASKANALIVTDDWKEEKE</sequence>
<reference evidence="1 2" key="1">
    <citation type="submission" date="2020-08" db="EMBL/GenBank/DDBJ databases">
        <title>Genomic Encyclopedia of Type Strains, Phase IV (KMG-IV): sequencing the most valuable type-strain genomes for metagenomic binning, comparative biology and taxonomic classification.</title>
        <authorList>
            <person name="Goeker M."/>
        </authorList>
    </citation>
    <scope>NUCLEOTIDE SEQUENCE [LARGE SCALE GENOMIC DNA]</scope>
    <source>
        <strain evidence="1 2">DSM 25799</strain>
    </source>
</reference>
<dbReference type="RefSeq" id="WP_183327682.1">
    <property type="nucleotide sequence ID" value="NZ_JACHHK010000002.1"/>
</dbReference>
<keyword evidence="1" id="KW-0418">Kinase</keyword>
<evidence type="ECO:0000313" key="1">
    <source>
        <dbReference type="EMBL" id="MBB5182763.1"/>
    </source>
</evidence>
<dbReference type="InterPro" id="IPR027417">
    <property type="entry name" value="P-loop_NTPase"/>
</dbReference>
<keyword evidence="1" id="KW-0808">Transferase</keyword>
<accession>A0A7W8CYH9</accession>
<evidence type="ECO:0000313" key="2">
    <source>
        <dbReference type="Proteomes" id="UP000539953"/>
    </source>
</evidence>
<dbReference type="AlphaFoldDB" id="A0A7W8CYH9"/>
<dbReference type="Gene3D" id="3.40.50.300">
    <property type="entry name" value="P-loop containing nucleotide triphosphate hydrolases"/>
    <property type="match status" value="1"/>
</dbReference>
<gene>
    <name evidence="1" type="ORF">HNQ47_000782</name>
</gene>
<proteinExistence type="predicted"/>
<organism evidence="1 2">
    <name type="scientific">Catenisphaera adipataccumulans</name>
    <dbReference type="NCBI Taxonomy" id="700500"/>
    <lineage>
        <taxon>Bacteria</taxon>
        <taxon>Bacillati</taxon>
        <taxon>Bacillota</taxon>
        <taxon>Erysipelotrichia</taxon>
        <taxon>Erysipelotrichales</taxon>
        <taxon>Erysipelotrichaceae</taxon>
        <taxon>Catenisphaera</taxon>
    </lineage>
</organism>
<dbReference type="GO" id="GO:0016301">
    <property type="term" value="F:kinase activity"/>
    <property type="evidence" value="ECO:0007669"/>
    <property type="project" value="UniProtKB-KW"/>
</dbReference>
<comment type="caution">
    <text evidence="1">The sequence shown here is derived from an EMBL/GenBank/DDBJ whole genome shotgun (WGS) entry which is preliminary data.</text>
</comment>
<name>A0A7W8CYH9_9FIRM</name>
<protein>
    <submittedName>
        <fullName evidence="1">Uridine kinase</fullName>
    </submittedName>
</protein>
<dbReference type="Proteomes" id="UP000539953">
    <property type="component" value="Unassembled WGS sequence"/>
</dbReference>